<dbReference type="EMBL" id="ML734937">
    <property type="protein sequence ID" value="KAB8211835.1"/>
    <property type="molecule type" value="Genomic_DNA"/>
</dbReference>
<dbReference type="AlphaFoldDB" id="A0A5N6E3V4"/>
<keyword evidence="1" id="KW-0812">Transmembrane</keyword>
<evidence type="ECO:0000313" key="2">
    <source>
        <dbReference type="EMBL" id="KAB8211835.1"/>
    </source>
</evidence>
<feature type="transmembrane region" description="Helical" evidence="1">
    <location>
        <begin position="47"/>
        <end position="71"/>
    </location>
</feature>
<keyword evidence="3" id="KW-1185">Reference proteome</keyword>
<accession>A0A5N6E3V4</accession>
<evidence type="ECO:0000313" key="3">
    <source>
        <dbReference type="Proteomes" id="UP000326532"/>
    </source>
</evidence>
<dbReference type="OMA" id="ICTVFDW"/>
<dbReference type="PANTHER" id="PTHR35394">
    <property type="entry name" value="DUF3176 DOMAIN-CONTAINING PROTEIN"/>
    <property type="match status" value="1"/>
</dbReference>
<dbReference type="Proteomes" id="UP000326532">
    <property type="component" value="Unassembled WGS sequence"/>
</dbReference>
<sequence length="574" mass="62549">MENAKDEYRLSYLRMDDPPEHQAQRQPLSASDQAILAQGAGSLGSSWIWEILSCVVAAASLAGIIVVLYMYDGKSMPDWPYGITLNAVVSLLTTLMKAAMAFPITEALSQLKWSWFSRGNNLSDLALLDAASRGPFGAALSPALNRKNRYLVTVGCLVLVVAAAIAPFVQQVIAINMRPVHSSNSSSIQICSTSMYNDYGEGAGPGQNEVPLSTLASIYTGIFQDQSAGSPSVMTTCPTGNCTFVPYQSLGFCSRCANITDQLTLNKTTLGFSTIETYDYKLPNGFSFSTSQTGMYLMNSTNGLPLLQIDSKNLPLIMNFTAISASGYGVPPQVSATECALYFCIDTYEATVKDGNFNERVTSSGTSTNLTTSFSLENFSLTPDTCYVNGTQRDDKSECTYPINAFSRLAMVNSLTPLLNGTGQLYMSNRPYWSTDTAKALYGVQGNLTDINTVFTSLATSLTTHARNQVCKASVKGMTWTVESFVSVRWLWMILPIALVGMTIIFLLVTMIKTRNQYIWKSSPLALLFSDLAVDGQHSFERNPSLSGMEDVSRKMKVWLEITQAGVKLKGIPR</sequence>
<evidence type="ECO:0000256" key="1">
    <source>
        <dbReference type="SAM" id="Phobius"/>
    </source>
</evidence>
<reference evidence="2 3" key="1">
    <citation type="submission" date="2019-04" db="EMBL/GenBank/DDBJ databases">
        <title>Fungal friends and foes A comparative genomics study of 23 Aspergillus species from section Flavi.</title>
        <authorList>
            <consortium name="DOE Joint Genome Institute"/>
            <person name="Kjaerbolling I."/>
            <person name="Vesth T.C."/>
            <person name="Frisvad J.C."/>
            <person name="Nybo J.L."/>
            <person name="Theobald S."/>
            <person name="Kildgaard S."/>
            <person name="Petersen T.I."/>
            <person name="Kuo A."/>
            <person name="Sato A."/>
            <person name="Lyhne E.K."/>
            <person name="Kogle M.E."/>
            <person name="Wiebenga A."/>
            <person name="Kun R.S."/>
            <person name="Lubbers R.J."/>
            <person name="Makela M.R."/>
            <person name="Barry K."/>
            <person name="Chovatia M."/>
            <person name="Clum A."/>
            <person name="Daum C."/>
            <person name="Haridas S."/>
            <person name="He G."/>
            <person name="LaButti K."/>
            <person name="Lipzen A."/>
            <person name="Mondo S."/>
            <person name="Pangilinan J."/>
            <person name="Riley R."/>
            <person name="Salamov A."/>
            <person name="Simmons B.A."/>
            <person name="Magnuson J.K."/>
            <person name="Henrissat B."/>
            <person name="Mortensen U.H."/>
            <person name="Larsen T.O."/>
            <person name="De vries R.P."/>
            <person name="Grigoriev I.V."/>
            <person name="Machida M."/>
            <person name="Baker S.E."/>
            <person name="Andersen M.R."/>
        </authorList>
    </citation>
    <scope>NUCLEOTIDE SEQUENCE [LARGE SCALE GENOMIC DNA]</scope>
    <source>
        <strain evidence="2 3">CBS 117618</strain>
    </source>
</reference>
<feature type="transmembrane region" description="Helical" evidence="1">
    <location>
        <begin position="490"/>
        <end position="512"/>
    </location>
</feature>
<dbReference type="InterPro" id="IPR021514">
    <property type="entry name" value="DUF3176"/>
</dbReference>
<dbReference type="PANTHER" id="PTHR35394:SF5">
    <property type="entry name" value="DUF3176 DOMAIN-CONTAINING PROTEIN"/>
    <property type="match status" value="1"/>
</dbReference>
<feature type="transmembrane region" description="Helical" evidence="1">
    <location>
        <begin position="150"/>
        <end position="169"/>
    </location>
</feature>
<name>A0A5N6E3V4_ASPPA</name>
<proteinExistence type="predicted"/>
<protein>
    <submittedName>
        <fullName evidence="2">Uncharacterized protein</fullName>
    </submittedName>
</protein>
<gene>
    <name evidence="2" type="ORF">BDV34DRAFT_208375</name>
</gene>
<keyword evidence="1" id="KW-1133">Transmembrane helix</keyword>
<dbReference type="VEuPathDB" id="FungiDB:BDV34DRAFT_208375"/>
<dbReference type="Pfam" id="PF11374">
    <property type="entry name" value="DUF3176"/>
    <property type="match status" value="1"/>
</dbReference>
<organism evidence="2 3">
    <name type="scientific">Aspergillus parasiticus</name>
    <dbReference type="NCBI Taxonomy" id="5067"/>
    <lineage>
        <taxon>Eukaryota</taxon>
        <taxon>Fungi</taxon>
        <taxon>Dikarya</taxon>
        <taxon>Ascomycota</taxon>
        <taxon>Pezizomycotina</taxon>
        <taxon>Eurotiomycetes</taxon>
        <taxon>Eurotiomycetidae</taxon>
        <taxon>Eurotiales</taxon>
        <taxon>Aspergillaceae</taxon>
        <taxon>Aspergillus</taxon>
        <taxon>Aspergillus subgen. Circumdati</taxon>
    </lineage>
</organism>
<keyword evidence="1" id="KW-0472">Membrane</keyword>